<reference evidence="3 4" key="1">
    <citation type="journal article" date="2010" name="J. Bacteriol.">
        <title>Complete genome sequence of "Candidatus Puniceispirillum marinum" IMCC1322, a representative of the SAR116 clade in the Alphaproteobacteria.</title>
        <authorList>
            <person name="Oh H.M."/>
            <person name="Kwon K.K."/>
            <person name="Kang I."/>
            <person name="Kang S.G."/>
            <person name="Lee J.H."/>
            <person name="Kim S.J."/>
            <person name="Cho J.C."/>
        </authorList>
    </citation>
    <scope>NUCLEOTIDE SEQUENCE [LARGE SCALE GENOMIC DNA]</scope>
    <source>
        <strain evidence="3 4">IMCC1322</strain>
    </source>
</reference>
<sequence>MPTDVANLKVKADADDSNAAFAVFDAYEDTKANTDTTWDVALHYLMLAAENEHPDALLAMGRLLIAGTKIDKDVDKGITLLRRAKELGNTDVDDVANELDVALGGTDHDDGTPDEDDTDADNMDNPNGIDRLDMPEGKNHSPATPKPKKGDKTKTRQTEGGTPDDTLTADQLLRMIKTKLSQLEKSDTMSAAHHFDILKTTIDDSENIKELQAIYDALDNPAYVKTLHDQPHAIIGWNPKQGIFYLDTGSGDKTDEDQVPLPKRSYQRGEVRNLIFAVFITIVVMIIFLNLLYAVRPL</sequence>
<dbReference type="eggNOG" id="COG0790">
    <property type="taxonomic scope" value="Bacteria"/>
</dbReference>
<feature type="transmembrane region" description="Helical" evidence="2">
    <location>
        <begin position="274"/>
        <end position="295"/>
    </location>
</feature>
<feature type="compositionally biased region" description="Acidic residues" evidence="1">
    <location>
        <begin position="112"/>
        <end position="122"/>
    </location>
</feature>
<dbReference type="RefSeq" id="WP_013046813.1">
    <property type="nucleotide sequence ID" value="NC_014010.1"/>
</dbReference>
<protein>
    <submittedName>
        <fullName evidence="3">Tetratricopeptide repeat protein</fullName>
    </submittedName>
</protein>
<evidence type="ECO:0000313" key="4">
    <source>
        <dbReference type="Proteomes" id="UP000007460"/>
    </source>
</evidence>
<keyword evidence="2" id="KW-0812">Transmembrane</keyword>
<dbReference type="Proteomes" id="UP000007460">
    <property type="component" value="Chromosome"/>
</dbReference>
<dbReference type="KEGG" id="apb:SAR116_1943"/>
<evidence type="ECO:0000256" key="2">
    <source>
        <dbReference type="SAM" id="Phobius"/>
    </source>
</evidence>
<accession>D5BMZ3</accession>
<gene>
    <name evidence="3" type="ordered locus">SAR116_1943</name>
</gene>
<dbReference type="EMBL" id="CP001751">
    <property type="protein sequence ID" value="ADE40186.1"/>
    <property type="molecule type" value="Genomic_DNA"/>
</dbReference>
<keyword evidence="2" id="KW-0472">Membrane</keyword>
<dbReference type="STRING" id="488538.SAR116_1943"/>
<dbReference type="InterPro" id="IPR011990">
    <property type="entry name" value="TPR-like_helical_dom_sf"/>
</dbReference>
<keyword evidence="2" id="KW-1133">Transmembrane helix</keyword>
<feature type="compositionally biased region" description="Basic and acidic residues" evidence="1">
    <location>
        <begin position="148"/>
        <end position="157"/>
    </location>
</feature>
<feature type="compositionally biased region" description="Basic and acidic residues" evidence="1">
    <location>
        <begin position="130"/>
        <end position="139"/>
    </location>
</feature>
<dbReference type="SUPFAM" id="SSF81901">
    <property type="entry name" value="HCP-like"/>
    <property type="match status" value="1"/>
</dbReference>
<feature type="region of interest" description="Disordered" evidence="1">
    <location>
        <begin position="102"/>
        <end position="169"/>
    </location>
</feature>
<proteinExistence type="predicted"/>
<dbReference type="AlphaFoldDB" id="D5BMZ3"/>
<organism evidence="3 4">
    <name type="scientific">Puniceispirillum marinum (strain IMCC1322)</name>
    <dbReference type="NCBI Taxonomy" id="488538"/>
    <lineage>
        <taxon>Bacteria</taxon>
        <taxon>Pseudomonadati</taxon>
        <taxon>Pseudomonadota</taxon>
        <taxon>Alphaproteobacteria</taxon>
        <taxon>Candidatus Puniceispirillales</taxon>
        <taxon>Candidatus Puniceispirillaceae</taxon>
        <taxon>Candidatus Puniceispirillum</taxon>
    </lineage>
</organism>
<name>D5BMZ3_PUNMI</name>
<dbReference type="Gene3D" id="1.25.40.10">
    <property type="entry name" value="Tetratricopeptide repeat domain"/>
    <property type="match status" value="1"/>
</dbReference>
<dbReference type="HOGENOM" id="CLU_933420_0_0_5"/>
<evidence type="ECO:0000256" key="1">
    <source>
        <dbReference type="SAM" id="MobiDB-lite"/>
    </source>
</evidence>
<keyword evidence="4" id="KW-1185">Reference proteome</keyword>
<evidence type="ECO:0000313" key="3">
    <source>
        <dbReference type="EMBL" id="ADE40186.1"/>
    </source>
</evidence>